<name>A0A4Z0NS49_9HYPH</name>
<accession>A0A4Z0NS49</accession>
<protein>
    <submittedName>
        <fullName evidence="2">Uncharacterized protein</fullName>
    </submittedName>
</protein>
<dbReference type="RefSeq" id="WP_135414357.1">
    <property type="nucleotide sequence ID" value="NZ_SRLB01000006.1"/>
</dbReference>
<evidence type="ECO:0000313" key="3">
    <source>
        <dbReference type="Proteomes" id="UP000297535"/>
    </source>
</evidence>
<proteinExistence type="predicted"/>
<keyword evidence="3" id="KW-1185">Reference proteome</keyword>
<gene>
    <name evidence="2" type="ORF">EU555_09125</name>
</gene>
<evidence type="ECO:0000313" key="2">
    <source>
        <dbReference type="EMBL" id="TGE00073.1"/>
    </source>
</evidence>
<reference evidence="2 3" key="1">
    <citation type="submission" date="2019-04" db="EMBL/GenBank/DDBJ databases">
        <authorList>
            <person name="Feng G."/>
            <person name="Zhu H."/>
        </authorList>
    </citation>
    <scope>NUCLEOTIDE SEQUENCE [LARGE SCALE GENOMIC DNA]</scope>
    <source>
        <strain evidence="2 3">6HR-1</strain>
    </source>
</reference>
<comment type="caution">
    <text evidence="2">The sequence shown here is derived from an EMBL/GenBank/DDBJ whole genome shotgun (WGS) entry which is preliminary data.</text>
</comment>
<organism evidence="2 3">
    <name type="scientific">Methylobacterium nonmethylotrophicum</name>
    <dbReference type="NCBI Taxonomy" id="1141884"/>
    <lineage>
        <taxon>Bacteria</taxon>
        <taxon>Pseudomonadati</taxon>
        <taxon>Pseudomonadota</taxon>
        <taxon>Alphaproteobacteria</taxon>
        <taxon>Hyphomicrobiales</taxon>
        <taxon>Methylobacteriaceae</taxon>
        <taxon>Methylobacterium</taxon>
    </lineage>
</organism>
<sequence>MGETEKPVTGGWDWLRDRVQPLDRDVEAALDEPWPEMPETPIEFPENWDWLRRLVGPLDDDFARAAAEQPPLLPDDAVEDDPTP</sequence>
<dbReference type="OrthoDB" id="7173678at2"/>
<dbReference type="Proteomes" id="UP000297535">
    <property type="component" value="Unassembled WGS sequence"/>
</dbReference>
<dbReference type="AlphaFoldDB" id="A0A4Z0NS49"/>
<evidence type="ECO:0000256" key="1">
    <source>
        <dbReference type="SAM" id="MobiDB-lite"/>
    </source>
</evidence>
<feature type="region of interest" description="Disordered" evidence="1">
    <location>
        <begin position="64"/>
        <end position="84"/>
    </location>
</feature>
<dbReference type="EMBL" id="SRLB01000006">
    <property type="protein sequence ID" value="TGE00073.1"/>
    <property type="molecule type" value="Genomic_DNA"/>
</dbReference>